<reference evidence="1" key="1">
    <citation type="submission" date="2018-02" db="EMBL/GenBank/DDBJ databases">
        <title>Rhizophora mucronata_Transcriptome.</title>
        <authorList>
            <person name="Meera S.P."/>
            <person name="Sreeshan A."/>
            <person name="Augustine A."/>
        </authorList>
    </citation>
    <scope>NUCLEOTIDE SEQUENCE</scope>
    <source>
        <tissue evidence="1">Leaf</tissue>
    </source>
</reference>
<dbReference type="EMBL" id="GGEC01066880">
    <property type="protein sequence ID" value="MBX47364.1"/>
    <property type="molecule type" value="Transcribed_RNA"/>
</dbReference>
<sequence>MTLSTHSPEAISFSSSRYFWLGLMTGGHGGELANRSSRSKLGIFCLNVEFF</sequence>
<name>A0A2P2NY26_RHIMU</name>
<organism evidence="1">
    <name type="scientific">Rhizophora mucronata</name>
    <name type="common">Asiatic mangrove</name>
    <dbReference type="NCBI Taxonomy" id="61149"/>
    <lineage>
        <taxon>Eukaryota</taxon>
        <taxon>Viridiplantae</taxon>
        <taxon>Streptophyta</taxon>
        <taxon>Embryophyta</taxon>
        <taxon>Tracheophyta</taxon>
        <taxon>Spermatophyta</taxon>
        <taxon>Magnoliopsida</taxon>
        <taxon>eudicotyledons</taxon>
        <taxon>Gunneridae</taxon>
        <taxon>Pentapetalae</taxon>
        <taxon>rosids</taxon>
        <taxon>fabids</taxon>
        <taxon>Malpighiales</taxon>
        <taxon>Rhizophoraceae</taxon>
        <taxon>Rhizophora</taxon>
    </lineage>
</organism>
<proteinExistence type="predicted"/>
<dbReference type="AlphaFoldDB" id="A0A2P2NY26"/>
<accession>A0A2P2NY26</accession>
<protein>
    <submittedName>
        <fullName evidence="1">Uncharacterized protein</fullName>
    </submittedName>
</protein>
<evidence type="ECO:0000313" key="1">
    <source>
        <dbReference type="EMBL" id="MBX47364.1"/>
    </source>
</evidence>